<feature type="domain" description="Ig-like" evidence="7">
    <location>
        <begin position="225"/>
        <end position="312"/>
    </location>
</feature>
<accession>A0A8W8LUP9</accession>
<dbReference type="GO" id="GO:0016020">
    <property type="term" value="C:membrane"/>
    <property type="evidence" value="ECO:0007669"/>
    <property type="project" value="UniProtKB-SubCell"/>
</dbReference>
<dbReference type="CDD" id="cd00063">
    <property type="entry name" value="FN3"/>
    <property type="match status" value="1"/>
</dbReference>
<sequence>MLCKMEVSFLVLSVLFVFPATADDDVILAVLGSTVVLDCKIPQTDTLIWDRPDGTVLAIKGAVHQTVNASRFILRNASALQSLSIHDLFLSDDGQYRCYDLADAGRKQNFTVNIFVRPTLFTVNGPDTVIDEGSVQTLTCTADGGKPPPLVQWHLLGPNTNGTTYVGHDVDTVHANGTISRVNTLRLTLDRTMYKGSVICDASIQYFYQVQQTVVLNVNLAPLAPVFDSFTGLFDDGELRSITCHSNGSRPAAKIFWMLNGVRVNSTSVQVIRNSDDTYLVRGTLIRHLTRNMENQALSCVVTNPVLQKTFIHSLNRSVVLLPNYSPSISADNGTKTVTEGSLLVLHCDIEARPLPNPSQTLWFFNGSPISDSSFNITRVDKSVSRLSTSLHVQHFHRDQSGQYSCQGYNHLGAAKSPPLNVQALYSPICSFSGVQKHAVRIGDDVALTCRVTASPNNVTMRWRYIQSNAPIKTGLLGDVESQAVSSTTIRIDVASNNQYSDIVCIATNIVGDMMFPCMYRIVEPSPPEIPFNCSTKAVSDTSVQVECNPGFNGGSPQHFLLQMLDISTERQSFNTISNRSSPLFTVSGLTPGFNYTFRMCSGSSAFARTISCGRPLKVITSAAGAVNKKRVSSPSETSTTPYIIGGVVGFLVLLILISVLAYCLHKKRKRGGNVMRSNQIPWRTNDWLKHRNGTSTGISVIPGAHNEAFEEDIVNAESNKPENAENKQKSIHNHGNEKLRKLEEGDSIRISKLTALTLLALSKEHSSHESEKIVDLDFLDEQVTDLDELSNPRSPGLVLTSRRDFSYSETRLDTIHPGNKAIETELNTQLSETRQMSRSSHVLNEVTPSSVKSINDYINLSYPDRNLKNTVNENESTIEDMEAIKKTFVSRYSLQFLTKNDDSPSLIQNSPASSTSSVSGAGSLRGAPRRQSYTLAISSDEEGTTLAREVLSASSICESSIYDVPRNSGGFEVDEFKTESKETDSEDRAPVNADHEITDIFTSVESGQGDQLDNSALSLGLNGGVERGNITPEKENSGLNHDETKSDSSNEQRDSIGAYF</sequence>
<dbReference type="Proteomes" id="UP000005408">
    <property type="component" value="Unassembled WGS sequence"/>
</dbReference>
<keyword evidence="5" id="KW-0812">Transmembrane</keyword>
<feature type="compositionally biased region" description="Polar residues" evidence="4">
    <location>
        <begin position="1001"/>
        <end position="1018"/>
    </location>
</feature>
<dbReference type="InterPro" id="IPR013783">
    <property type="entry name" value="Ig-like_fold"/>
</dbReference>
<comment type="subcellular location">
    <subcellularLocation>
        <location evidence="1">Membrane</location>
        <topology evidence="1">Single-pass membrane protein</topology>
    </subcellularLocation>
</comment>
<evidence type="ECO:0000259" key="7">
    <source>
        <dbReference type="PROSITE" id="PS50835"/>
    </source>
</evidence>
<evidence type="ECO:0000313" key="10">
    <source>
        <dbReference type="Proteomes" id="UP000005408"/>
    </source>
</evidence>
<proteinExistence type="predicted"/>
<dbReference type="SMART" id="SM00409">
    <property type="entry name" value="IG"/>
    <property type="match status" value="4"/>
</dbReference>
<feature type="region of interest" description="Disordered" evidence="4">
    <location>
        <begin position="969"/>
        <end position="1061"/>
    </location>
</feature>
<feature type="domain" description="Fibronectin type-III" evidence="8">
    <location>
        <begin position="527"/>
        <end position="625"/>
    </location>
</feature>
<keyword evidence="3" id="KW-1015">Disulfide bond</keyword>
<feature type="compositionally biased region" description="Basic and acidic residues" evidence="4">
    <location>
        <begin position="1033"/>
        <end position="1055"/>
    </location>
</feature>
<feature type="chain" id="PRO_5036443225" evidence="6">
    <location>
        <begin position="23"/>
        <end position="1061"/>
    </location>
</feature>
<organism evidence="9 10">
    <name type="scientific">Magallana gigas</name>
    <name type="common">Pacific oyster</name>
    <name type="synonym">Crassostrea gigas</name>
    <dbReference type="NCBI Taxonomy" id="29159"/>
    <lineage>
        <taxon>Eukaryota</taxon>
        <taxon>Metazoa</taxon>
        <taxon>Spiralia</taxon>
        <taxon>Lophotrochozoa</taxon>
        <taxon>Mollusca</taxon>
        <taxon>Bivalvia</taxon>
        <taxon>Autobranchia</taxon>
        <taxon>Pteriomorphia</taxon>
        <taxon>Ostreida</taxon>
        <taxon>Ostreoidea</taxon>
        <taxon>Ostreidae</taxon>
        <taxon>Magallana</taxon>
    </lineage>
</organism>
<feature type="domain" description="Ig-like" evidence="7">
    <location>
        <begin position="428"/>
        <end position="509"/>
    </location>
</feature>
<keyword evidence="5" id="KW-1133">Transmembrane helix</keyword>
<dbReference type="SUPFAM" id="SSF48726">
    <property type="entry name" value="Immunoglobulin"/>
    <property type="match status" value="5"/>
</dbReference>
<dbReference type="PANTHER" id="PTHR23278">
    <property type="entry name" value="SIDESTEP PROTEIN"/>
    <property type="match status" value="1"/>
</dbReference>
<feature type="domain" description="Ig-like" evidence="7">
    <location>
        <begin position="118"/>
        <end position="203"/>
    </location>
</feature>
<dbReference type="Pfam" id="PF13927">
    <property type="entry name" value="Ig_3"/>
    <property type="match status" value="1"/>
</dbReference>
<evidence type="ECO:0000256" key="4">
    <source>
        <dbReference type="SAM" id="MobiDB-lite"/>
    </source>
</evidence>
<dbReference type="InterPro" id="IPR003599">
    <property type="entry name" value="Ig_sub"/>
</dbReference>
<feature type="region of interest" description="Disordered" evidence="4">
    <location>
        <begin position="902"/>
        <end position="927"/>
    </location>
</feature>
<keyword evidence="2 5" id="KW-0472">Membrane</keyword>
<evidence type="ECO:0000256" key="6">
    <source>
        <dbReference type="SAM" id="SignalP"/>
    </source>
</evidence>
<protein>
    <submittedName>
        <fullName evidence="9">Uncharacterized protein</fullName>
    </submittedName>
</protein>
<feature type="domain" description="Ig-like" evidence="7">
    <location>
        <begin position="327"/>
        <end position="423"/>
    </location>
</feature>
<feature type="signal peptide" evidence="6">
    <location>
        <begin position="1"/>
        <end position="22"/>
    </location>
</feature>
<evidence type="ECO:0000256" key="3">
    <source>
        <dbReference type="ARBA" id="ARBA00023157"/>
    </source>
</evidence>
<keyword evidence="6" id="KW-0732">Signal</keyword>
<dbReference type="InterPro" id="IPR003961">
    <property type="entry name" value="FN3_dom"/>
</dbReference>
<dbReference type="InterPro" id="IPR007110">
    <property type="entry name" value="Ig-like_dom"/>
</dbReference>
<dbReference type="OrthoDB" id="6113329at2759"/>
<dbReference type="InterPro" id="IPR036116">
    <property type="entry name" value="FN3_sf"/>
</dbReference>
<dbReference type="PROSITE" id="PS50853">
    <property type="entry name" value="FN3"/>
    <property type="match status" value="1"/>
</dbReference>
<reference evidence="9" key="1">
    <citation type="submission" date="2022-08" db="UniProtKB">
        <authorList>
            <consortium name="EnsemblMetazoa"/>
        </authorList>
    </citation>
    <scope>IDENTIFICATION</scope>
    <source>
        <strain evidence="9">05x7-T-G4-1.051#20</strain>
    </source>
</reference>
<dbReference type="InterPro" id="IPR003598">
    <property type="entry name" value="Ig_sub2"/>
</dbReference>
<dbReference type="SUPFAM" id="SSF49265">
    <property type="entry name" value="Fibronectin type III"/>
    <property type="match status" value="1"/>
</dbReference>
<dbReference type="AlphaFoldDB" id="A0A8W8LUP9"/>
<dbReference type="InterPro" id="IPR036179">
    <property type="entry name" value="Ig-like_dom_sf"/>
</dbReference>
<feature type="compositionally biased region" description="Basic and acidic residues" evidence="4">
    <location>
        <begin position="975"/>
        <end position="999"/>
    </location>
</feature>
<dbReference type="InterPro" id="IPR013162">
    <property type="entry name" value="CD80_C2-set"/>
</dbReference>
<evidence type="ECO:0000256" key="2">
    <source>
        <dbReference type="ARBA" id="ARBA00023136"/>
    </source>
</evidence>
<feature type="transmembrane region" description="Helical" evidence="5">
    <location>
        <begin position="643"/>
        <end position="665"/>
    </location>
</feature>
<evidence type="ECO:0000256" key="1">
    <source>
        <dbReference type="ARBA" id="ARBA00004167"/>
    </source>
</evidence>
<dbReference type="Gene3D" id="2.60.40.10">
    <property type="entry name" value="Immunoglobulins"/>
    <property type="match status" value="6"/>
</dbReference>
<feature type="compositionally biased region" description="Low complexity" evidence="4">
    <location>
        <begin position="911"/>
        <end position="923"/>
    </location>
</feature>
<feature type="region of interest" description="Disordered" evidence="4">
    <location>
        <begin position="720"/>
        <end position="739"/>
    </location>
</feature>
<evidence type="ECO:0000313" key="9">
    <source>
        <dbReference type="EnsemblMetazoa" id="G2983.2:cds"/>
    </source>
</evidence>
<dbReference type="EnsemblMetazoa" id="G2983.2">
    <property type="protein sequence ID" value="G2983.2:cds"/>
    <property type="gene ID" value="G2983"/>
</dbReference>
<dbReference type="OMA" id="FARTISC"/>
<name>A0A8W8LUP9_MAGGI</name>
<keyword evidence="10" id="KW-1185">Reference proteome</keyword>
<dbReference type="Pfam" id="PF08205">
    <property type="entry name" value="C2-set_2"/>
    <property type="match status" value="2"/>
</dbReference>
<evidence type="ECO:0000256" key="5">
    <source>
        <dbReference type="SAM" id="Phobius"/>
    </source>
</evidence>
<dbReference type="PROSITE" id="PS50835">
    <property type="entry name" value="IG_LIKE"/>
    <property type="match status" value="4"/>
</dbReference>
<evidence type="ECO:0000259" key="8">
    <source>
        <dbReference type="PROSITE" id="PS50853"/>
    </source>
</evidence>
<dbReference type="PANTHER" id="PTHR23278:SF19">
    <property type="entry name" value="OBSCURIN"/>
    <property type="match status" value="1"/>
</dbReference>
<dbReference type="SMART" id="SM00408">
    <property type="entry name" value="IGc2"/>
    <property type="match status" value="3"/>
</dbReference>